<dbReference type="InterPro" id="IPR042099">
    <property type="entry name" value="ANL_N_sf"/>
</dbReference>
<dbReference type="EMBL" id="JAWRVI010000028">
    <property type="protein sequence ID" value="KAK4088006.1"/>
    <property type="molecule type" value="Genomic_DNA"/>
</dbReference>
<dbReference type="PROSITE" id="PS00012">
    <property type="entry name" value="PHOSPHOPANTETHEINE"/>
    <property type="match status" value="1"/>
</dbReference>
<reference evidence="6 7" key="1">
    <citation type="journal article" date="2024" name="Microbiol. Resour. Announc.">
        <title>Genome annotations for the ascomycete fungi Trichoderma harzianum, Trichoderma aggressivum, and Purpureocillium lilacinum.</title>
        <authorList>
            <person name="Beijen E.P.W."/>
            <person name="Ohm R.A."/>
        </authorList>
    </citation>
    <scope>NUCLEOTIDE SEQUENCE [LARGE SCALE GENOMIC DNA]</scope>
    <source>
        <strain evidence="6 7">CBS 150709</strain>
    </source>
</reference>
<dbReference type="InterPro" id="IPR006162">
    <property type="entry name" value="Ppantetheine_attach_site"/>
</dbReference>
<keyword evidence="1" id="KW-0596">Phosphopantetheine</keyword>
<dbReference type="Pfam" id="PF00668">
    <property type="entry name" value="Condensation"/>
    <property type="match status" value="1"/>
</dbReference>
<protein>
    <recommendedName>
        <fullName evidence="5">Carrier domain-containing protein</fullName>
    </recommendedName>
</protein>
<evidence type="ECO:0000256" key="1">
    <source>
        <dbReference type="ARBA" id="ARBA00022450"/>
    </source>
</evidence>
<accession>A0ABR0BW20</accession>
<dbReference type="Pfam" id="PF00501">
    <property type="entry name" value="AMP-binding"/>
    <property type="match status" value="2"/>
</dbReference>
<dbReference type="SUPFAM" id="SSF53335">
    <property type="entry name" value="S-adenosyl-L-methionine-dependent methyltransferases"/>
    <property type="match status" value="1"/>
</dbReference>
<proteinExistence type="predicted"/>
<dbReference type="Gene3D" id="2.30.38.10">
    <property type="entry name" value="Luciferase, Domain 3"/>
    <property type="match status" value="1"/>
</dbReference>
<evidence type="ECO:0000259" key="5">
    <source>
        <dbReference type="PROSITE" id="PS50075"/>
    </source>
</evidence>
<dbReference type="SUPFAM" id="SSF52777">
    <property type="entry name" value="CoA-dependent acyltransferases"/>
    <property type="match status" value="2"/>
</dbReference>
<dbReference type="CDD" id="cd05918">
    <property type="entry name" value="A_NRPS_SidN3_like"/>
    <property type="match status" value="1"/>
</dbReference>
<dbReference type="NCBIfam" id="TIGR01733">
    <property type="entry name" value="AA-adenyl-dom"/>
    <property type="match status" value="2"/>
</dbReference>
<dbReference type="SUPFAM" id="SSF47336">
    <property type="entry name" value="ACP-like"/>
    <property type="match status" value="2"/>
</dbReference>
<dbReference type="Proteomes" id="UP001287286">
    <property type="component" value="Unassembled WGS sequence"/>
</dbReference>
<gene>
    <name evidence="6" type="ORF">Purlil1_7764</name>
</gene>
<dbReference type="InterPro" id="IPR029063">
    <property type="entry name" value="SAM-dependent_MTases_sf"/>
</dbReference>
<dbReference type="CDD" id="cd19531">
    <property type="entry name" value="LCL_NRPS-like"/>
    <property type="match status" value="1"/>
</dbReference>
<dbReference type="SUPFAM" id="SSF56801">
    <property type="entry name" value="Acetyl-CoA synthetase-like"/>
    <property type="match status" value="2"/>
</dbReference>
<keyword evidence="2" id="KW-0597">Phosphoprotein</keyword>
<evidence type="ECO:0000256" key="4">
    <source>
        <dbReference type="SAM" id="MobiDB-lite"/>
    </source>
</evidence>
<dbReference type="InterPro" id="IPR009081">
    <property type="entry name" value="PP-bd_ACP"/>
</dbReference>
<dbReference type="PROSITE" id="PS50075">
    <property type="entry name" value="CARRIER"/>
    <property type="match status" value="2"/>
</dbReference>
<dbReference type="InterPro" id="IPR036736">
    <property type="entry name" value="ACP-like_sf"/>
</dbReference>
<dbReference type="CDD" id="cd05930">
    <property type="entry name" value="A_NRPS"/>
    <property type="match status" value="1"/>
</dbReference>
<feature type="domain" description="Carrier" evidence="5">
    <location>
        <begin position="1315"/>
        <end position="1388"/>
    </location>
</feature>
<dbReference type="PANTHER" id="PTHR45527:SF12">
    <property type="entry name" value="NONRIBOSOMAL PEPTIDE SYNTHETASE IVOA"/>
    <property type="match status" value="1"/>
</dbReference>
<dbReference type="InterPro" id="IPR045851">
    <property type="entry name" value="AMP-bd_C_sf"/>
</dbReference>
<evidence type="ECO:0000256" key="2">
    <source>
        <dbReference type="ARBA" id="ARBA00022553"/>
    </source>
</evidence>
<evidence type="ECO:0000256" key="3">
    <source>
        <dbReference type="ARBA" id="ARBA00022598"/>
    </source>
</evidence>
<dbReference type="InterPro" id="IPR000873">
    <property type="entry name" value="AMP-dep_synth/lig_dom"/>
</dbReference>
<feature type="compositionally biased region" description="Polar residues" evidence="4">
    <location>
        <begin position="1399"/>
        <end position="1418"/>
    </location>
</feature>
<dbReference type="Pfam" id="PF13193">
    <property type="entry name" value="AMP-binding_C"/>
    <property type="match status" value="1"/>
</dbReference>
<dbReference type="Pfam" id="PF00550">
    <property type="entry name" value="PP-binding"/>
    <property type="match status" value="2"/>
</dbReference>
<dbReference type="InterPro" id="IPR020845">
    <property type="entry name" value="AMP-binding_CS"/>
</dbReference>
<keyword evidence="7" id="KW-1185">Reference proteome</keyword>
<dbReference type="InterPro" id="IPR025110">
    <property type="entry name" value="AMP-bd_C"/>
</dbReference>
<dbReference type="Gene3D" id="3.30.300.30">
    <property type="match status" value="3"/>
</dbReference>
<dbReference type="PANTHER" id="PTHR45527">
    <property type="entry name" value="NONRIBOSOMAL PEPTIDE SYNTHETASE"/>
    <property type="match status" value="1"/>
</dbReference>
<evidence type="ECO:0000313" key="6">
    <source>
        <dbReference type="EMBL" id="KAK4088006.1"/>
    </source>
</evidence>
<dbReference type="Gene3D" id="3.30.559.10">
    <property type="entry name" value="Chloramphenicol acetyltransferase-like domain"/>
    <property type="match status" value="1"/>
</dbReference>
<keyword evidence="3" id="KW-0436">Ligase</keyword>
<name>A0ABR0BW20_PURLI</name>
<feature type="domain" description="Carrier" evidence="5">
    <location>
        <begin position="2419"/>
        <end position="2495"/>
    </location>
</feature>
<evidence type="ECO:0000313" key="7">
    <source>
        <dbReference type="Proteomes" id="UP001287286"/>
    </source>
</evidence>
<organism evidence="6 7">
    <name type="scientific">Purpureocillium lilacinum</name>
    <name type="common">Paecilomyces lilacinus</name>
    <dbReference type="NCBI Taxonomy" id="33203"/>
    <lineage>
        <taxon>Eukaryota</taxon>
        <taxon>Fungi</taxon>
        <taxon>Dikarya</taxon>
        <taxon>Ascomycota</taxon>
        <taxon>Pezizomycotina</taxon>
        <taxon>Sordariomycetes</taxon>
        <taxon>Hypocreomycetidae</taxon>
        <taxon>Hypocreales</taxon>
        <taxon>Ophiocordycipitaceae</taxon>
        <taxon>Purpureocillium</taxon>
    </lineage>
</organism>
<comment type="caution">
    <text evidence="6">The sequence shown here is derived from an EMBL/GenBank/DDBJ whole genome shotgun (WGS) entry which is preliminary data.</text>
</comment>
<dbReference type="Gene3D" id="3.40.50.12780">
    <property type="entry name" value="N-terminal domain of ligase-like"/>
    <property type="match status" value="1"/>
</dbReference>
<dbReference type="Gene3D" id="3.40.50.150">
    <property type="entry name" value="Vaccinia Virus protein VP39"/>
    <property type="match status" value="1"/>
</dbReference>
<sequence>MAAEHHIDLGQIEHALRRESGVKDAVVLLQPGKGTETRLLCFVTLRESDDQSDSELDGDEALSLVHLWGDYFDSETYSNMANVQADLTGRDFIGWVSAYDGSVIDGAEMDEWLDDTIATILDGGHSGHILEIGTGSGMILFNLAGELQTYVGLEPSAHAVSFVTKRVASTAGLKNKVDMIRATATDLARLDKPVSPGLVILNSVIQYFPGQDYLFRIIQDIVKLDTVETIFIGDVRSMALHREFLVAKALRTTGLKARKDEIWDMVTQMEESEPELLIDPAFFIELASRLPDRIEHVEILPKKMRADNELSCFRYAAVIYVKATMQQPLKLHNIDQEQWTDFTKQGLTRASLLELVRNQIRSSPVPICNIPNRKFNLERHIVDLLNSQEPDITVDTNWLHLCINQLNVCLHSRLLTWLISPEKLAASQVENRRRVLFQFPSDRGNRGLLTLSSHPLKHTLQRKAQKMLQSMLQGKLPAHIVPQVILWDGIFRTDDGHPIHKDLANHFSGRQGHHSRIRPDDLLVEAETHSHAPESGVPTATEHIPSACHHRTTATRLGMSVDSSTGTMSSTRVPTPAATLVCAAWVLVVGKMMGSNNVTFGAVITESSVAVNSNRMESLASKAVTMSLELPSNRKISEYLAAVQQRVVLATSTRQSGWNELSGITSKVHPVGGISSQEALVIETPTPLENTRGCSTQLRDQMCDAVLCIHISPDAITLATFFRPGAVQSFAAQHLPDLVEFGTHQLRNCRPDQTLDEIEMTSPDHTEVIWSWNCSVPRPIDMCVHDMIQDTVRAQPHAMAVSAWDGGLTYEELDNLAATLATRIVSFGLRPGMIVPLCFEKSMWTTVAMLGVMKAGVAFLLLDALLPEQRLREIVAQVNASLLLSSPSNQALSSRLEKNAVVFVVNVESLQCIDTLTPRHPAESSGPSSIMYVIFTSGSTGTPKGVMITHRNLASAIYYQRDIRYIDRESRVFEFSSYSFDACVYNAMKTLVVGGCLCTPSDDDRRDNLAQSLVSTRATVLEITPSALRLLDPTAIPGLQTLVCAGEQLKAHDIEPWLGKVRVVNSYGPSECTPASTFNDASTEPQEMTRIGKGYGLVTWIVEPDNIDCLAPLGCVGELLLEGPLVGPGYLDDPTRTAASFVRDPQWLLRGGGGKPGRHGRLYKTGDLVRYNEDGSLSFIGRKDTQVKIRGQRVELGEIECAVQKYMPEATQVVVEVFAPDGKASPVLAVFVRVVDTRARIDKATISWVPHEMERSLAENLPGYMVPHVVVSLPEFPMTPTGKIDRRALRELGRSLSTQQKAKMPTAEAERHVYSKVEQQLRLIWSQILDVHERSIGLEDRFLQLGGDSITAMRVSAAARAVSINIRADEVLREKTIAKLARTLSPSHAGVRATPVASFPSSHTSQQIPSEGSLTLGSEVSEAKPLPSPGNGAPTSGNGALFEQSHRQEGLWFLHHLHPQLAWYVLPFAVRLRGPLQLSALHTAVLALERRHETLRTTFVSIDGANLQRVHPFQPKDLKVIDVSSTDEEEAMGLLRADQETKFNLETEPGWRVSVFRRGIDDHILSVVLHHIIHDGWSMDVLCKELARFYSAALRGQDPLSHIEPLHIQYRDYAAWEREQSSEEAPHMRRQVNYWVTQLETSWPAILPYDNPRPATFSGLADILRFKVEGELYQRLRKFCIERDVTPFVVFLAAFRATHYRLTGSSDATIGIANANRAREEVKNILGFFVNMQCIRTRVDHGSFEELIQQVQEVTLLSLANADVPFDRILSQLRITREIGRHPLVQIGFALHSQSQLGKFHFEGVDSQRLESSMASEFDLELHFYQEEHDFRGEVLFSVDLYNHGTISNMLSVFRKVLEGGMNEPHVPLSSLPLCSDDDLERLDELGLIRVHRTDYPRDSSVVDVFRQQVVASPGRTSVKDASTQLTYAELDRASDLVAGWLAAKSFPPETLIGVLGTRSSFTTIAFLGILKANLAYLPLDAKTPIGRLEDILSVIQGHKLVLLTSDTPPPVIASDDLVFVHIQDVLVGQDKHDCASQSPPLRCKTSARSLAYVMFTSGSTGRPKGVMAEHRNILRLVKQSNYIEHLPAAPVMAHISSIAFDMSTTEIYSTLVNGGTLICVDDADVLDCSAMSDIFLREGVGALMITPALLKQYLTGCPAALSQLSLLQVGGDRTESKDMLAAQQLIKGTVQTGYGPTENTGVSTIYTLPNQDARLSVDVPFGRTVSNSGAYVMDTQQQLVPLGVVGELAVTGDGLARGYIDPRDNVDRFVTVLIGGEECRAYRTGDLARWRPKDGELEYLGRSDDQVKIRGHRVELGEIESLLRSQDCVAEAVALLQGGNGQEARLVGFLTCRNSMEDGQDMEEKLYEVLRSKLPSYMVPESLTILDKMPVNQNGKINRQALAKRPQQPTTKREPLQQPASESERQMQVIWGCALRRERDTIGLHDNFFGLGGTSISAMMVVSEARRVGFSLSIVDVLRRPDRRSGTAPARVRMPVVDPARRQPSVSAAVPQGPADWTGCGLDYAYIEPDTQRVRT</sequence>
<dbReference type="InterPro" id="IPR010071">
    <property type="entry name" value="AA_adenyl_dom"/>
</dbReference>
<dbReference type="PROSITE" id="PS00455">
    <property type="entry name" value="AMP_BINDING"/>
    <property type="match status" value="2"/>
</dbReference>
<feature type="region of interest" description="Disordered" evidence="4">
    <location>
        <begin position="1392"/>
        <end position="1441"/>
    </location>
</feature>
<dbReference type="InterPro" id="IPR023213">
    <property type="entry name" value="CAT-like_dom_sf"/>
</dbReference>
<dbReference type="Gene3D" id="3.30.559.30">
    <property type="entry name" value="Nonribosomal peptide synthetase, condensation domain"/>
    <property type="match status" value="2"/>
</dbReference>
<dbReference type="Gene3D" id="1.10.1200.10">
    <property type="entry name" value="ACP-like"/>
    <property type="match status" value="2"/>
</dbReference>
<dbReference type="Gene3D" id="3.40.50.980">
    <property type="match status" value="2"/>
</dbReference>
<dbReference type="InterPro" id="IPR001242">
    <property type="entry name" value="Condensation_dom"/>
</dbReference>
<feature type="region of interest" description="Disordered" evidence="4">
    <location>
        <begin position="2401"/>
        <end position="2426"/>
    </location>
</feature>